<gene>
    <name evidence="1" type="ORF">E1963_09115</name>
</gene>
<dbReference type="Pfam" id="PF13350">
    <property type="entry name" value="Y_phosphatase3"/>
    <property type="match status" value="1"/>
</dbReference>
<dbReference type="Proteomes" id="UP000295710">
    <property type="component" value="Unassembled WGS sequence"/>
</dbReference>
<dbReference type="RefSeq" id="WP_132277308.1">
    <property type="nucleotide sequence ID" value="NZ_JAOBST010000013.1"/>
</dbReference>
<proteinExistence type="predicted"/>
<accession>A0A4R4FE45</accession>
<comment type="caution">
    <text evidence="1">The sequence shown here is derived from an EMBL/GenBank/DDBJ whole genome shotgun (WGS) entry which is preliminary data.</text>
</comment>
<evidence type="ECO:0000313" key="2">
    <source>
        <dbReference type="Proteomes" id="UP000295710"/>
    </source>
</evidence>
<dbReference type="InterPro" id="IPR026893">
    <property type="entry name" value="Tyr/Ser_Pase_IphP-type"/>
</dbReference>
<dbReference type="SUPFAM" id="SSF52799">
    <property type="entry name" value="(Phosphotyrosine protein) phosphatases II"/>
    <property type="match status" value="1"/>
</dbReference>
<dbReference type="Gene3D" id="3.90.190.10">
    <property type="entry name" value="Protein tyrosine phosphatase superfamily"/>
    <property type="match status" value="1"/>
</dbReference>
<organism evidence="1 2">
    <name type="scientific">Extibacter muris</name>
    <dbReference type="NCBI Taxonomy" id="1796622"/>
    <lineage>
        <taxon>Bacteria</taxon>
        <taxon>Bacillati</taxon>
        <taxon>Bacillota</taxon>
        <taxon>Clostridia</taxon>
        <taxon>Lachnospirales</taxon>
        <taxon>Lachnospiraceae</taxon>
        <taxon>Extibacter</taxon>
    </lineage>
</organism>
<protein>
    <submittedName>
        <fullName evidence="1">Tyrosine-protein phosphatase</fullName>
    </submittedName>
</protein>
<sequence>MKEIKRIPLEGLFNTRDLGGFPAADNRHIRPCRLIRSGMLRDMTGQDKETLAYTYGLKNIVDFRTTHEQSESPDPAIPGVRHISIPILEAMTAGITHDEESDRQLSLGEATMSMKERGIDPAAYMRQMYEDIITSEYALKQYRRFFNLLAAQAEGATLWHCSAGKDRVGIGTAMLLYMLGVDIDTIMEDYMMTGTFLQEEIDKIISGLSHRFKDSSALESIRICMGVKEDYLETVFGIMKQTSGSISAFLEDKVGLDRGKRDTLKALYLE</sequence>
<reference evidence="1 2" key="1">
    <citation type="journal article" date="2016" name="Nat. Microbiol.">
        <title>The Mouse Intestinal Bacterial Collection (miBC) provides host-specific insight into cultured diversity and functional potential of the gut microbiota.</title>
        <authorList>
            <person name="Lagkouvardos I."/>
            <person name="Pukall R."/>
            <person name="Abt B."/>
            <person name="Foesel B.U."/>
            <person name="Meier-Kolthoff J.P."/>
            <person name="Kumar N."/>
            <person name="Bresciani A."/>
            <person name="Martinez I."/>
            <person name="Just S."/>
            <person name="Ziegler C."/>
            <person name="Brugiroux S."/>
            <person name="Garzetti D."/>
            <person name="Wenning M."/>
            <person name="Bui T.P."/>
            <person name="Wang J."/>
            <person name="Hugenholtz F."/>
            <person name="Plugge C.M."/>
            <person name="Peterson D.A."/>
            <person name="Hornef M.W."/>
            <person name="Baines J.F."/>
            <person name="Smidt H."/>
            <person name="Walter J."/>
            <person name="Kristiansen K."/>
            <person name="Nielsen H.B."/>
            <person name="Haller D."/>
            <person name="Overmann J."/>
            <person name="Stecher B."/>
            <person name="Clavel T."/>
        </authorList>
    </citation>
    <scope>NUCLEOTIDE SEQUENCE [LARGE SCALE GENOMIC DNA]</scope>
    <source>
        <strain evidence="1 2">DSM 28560</strain>
    </source>
</reference>
<dbReference type="InterPro" id="IPR029021">
    <property type="entry name" value="Prot-tyrosine_phosphatase-like"/>
</dbReference>
<name>A0A4R4FE45_9FIRM</name>
<evidence type="ECO:0000313" key="1">
    <source>
        <dbReference type="EMBL" id="TDA21912.1"/>
    </source>
</evidence>
<dbReference type="AlphaFoldDB" id="A0A4R4FE45"/>
<dbReference type="GO" id="GO:0004721">
    <property type="term" value="F:phosphoprotein phosphatase activity"/>
    <property type="evidence" value="ECO:0007669"/>
    <property type="project" value="InterPro"/>
</dbReference>
<keyword evidence="2" id="KW-1185">Reference proteome</keyword>
<dbReference type="EMBL" id="SMMX01000006">
    <property type="protein sequence ID" value="TDA21912.1"/>
    <property type="molecule type" value="Genomic_DNA"/>
</dbReference>